<dbReference type="InterPro" id="IPR003838">
    <property type="entry name" value="ABC3_permease_C"/>
</dbReference>
<feature type="transmembrane region" description="Helical" evidence="7">
    <location>
        <begin position="337"/>
        <end position="360"/>
    </location>
</feature>
<protein>
    <submittedName>
        <fullName evidence="10">Permease domain-containing protein</fullName>
    </submittedName>
</protein>
<evidence type="ECO:0000256" key="4">
    <source>
        <dbReference type="ARBA" id="ARBA00022989"/>
    </source>
</evidence>
<evidence type="ECO:0000256" key="5">
    <source>
        <dbReference type="ARBA" id="ARBA00023136"/>
    </source>
</evidence>
<gene>
    <name evidence="10" type="ORF">IV80_GL001056</name>
</gene>
<evidence type="ECO:0000256" key="6">
    <source>
        <dbReference type="SAM" id="Coils"/>
    </source>
</evidence>
<evidence type="ECO:0000256" key="1">
    <source>
        <dbReference type="ARBA" id="ARBA00004651"/>
    </source>
</evidence>
<sequence>MVGVKMNRTYFKATIREISQSMGKFISIVLIILLGSLLYVGIRSVGPDLNQSANHYFKQQKLSDVKVSATIGLTNRDLTSIKQTKQVKTAMPFHMTTLQKSRSQIVSVYGYQKQASLDQLKLVSGKLPRRANEMVLDHKAKENGYQIGDTYRLPKNDNLRRHTFKVVGFVNSPQYISSTDRGTTNLGNGTVNYFAYVPNQVFKQKVYAGIAVAFKNPNQYAAGTDKYNNYVDSQKNKLKKQLSKRPQERQKQLQNTAQAKLNRQKAQVVQQEKQLDKVPNGYQTAKTKAAKQKLTAAKTKIKQAETQIKAIDKPSYFYNERSANPGYQDYFDESHSIAAIAIIFPGFFLFIAILITFTTVSRMVEKNRREIGLMRALGYTKHEIAMKYIIYTLLAGILGAGLGSVLGMLTLPQFIFSLLTNNNLTQFVGVMPWSYLIEAMIAGLIATLGSALSVLMINLREVPTNLMRERAPKAGKRILLERITPLWKRLSFNQKVSYRNLFRYKGRMLMTIVGIAGCTGLILTGFGIQNSVDDLVPAQYDDVQHFQAIVTVDKANRKVHTDQISAQKEVLIKSVTARPTHGTANDTVTMVVPKTKTHFKQFVSLNSLKNGQSIELANDGVILSEKLATDMNAKKGGYVSLQVNGKRVRAKVSGVIKNYAGHWIYTTPTYYRKLTHKTYRATSRLIKTRQIKKTQRDELSRQLLKQTGVLNVSFPRYAASALSTGGLGSVVLIMIVMSGALALVVLYNLTNINISERMRELATIKVLGFYDREVTAYVARENVIFTIVGIVVGWGIGIFLHRFIMIKAQTGSILFPMTIHYPGYLWSALITGLFSLIIGILTHYRLKRIEMLDALAASE</sequence>
<feature type="domain" description="ABC3 transporter permease C-terminal" evidence="8">
    <location>
        <begin position="342"/>
        <end position="457"/>
    </location>
</feature>
<dbReference type="PATRIC" id="fig|319652.3.peg.1065"/>
<dbReference type="GO" id="GO:0005886">
    <property type="term" value="C:plasma membrane"/>
    <property type="evidence" value="ECO:0007669"/>
    <property type="project" value="UniProtKB-SubCell"/>
</dbReference>
<feature type="transmembrane region" description="Helical" evidence="7">
    <location>
        <begin position="824"/>
        <end position="844"/>
    </location>
</feature>
<dbReference type="Proteomes" id="UP000051568">
    <property type="component" value="Unassembled WGS sequence"/>
</dbReference>
<feature type="transmembrane region" description="Helical" evidence="7">
    <location>
        <begin position="726"/>
        <end position="749"/>
    </location>
</feature>
<dbReference type="InterPro" id="IPR025857">
    <property type="entry name" value="MacB_PCD"/>
</dbReference>
<dbReference type="STRING" id="319652.IV80_GL001056"/>
<proteinExistence type="predicted"/>
<feature type="transmembrane region" description="Helical" evidence="7">
    <location>
        <begin position="782"/>
        <end position="804"/>
    </location>
</feature>
<evidence type="ECO:0000259" key="8">
    <source>
        <dbReference type="Pfam" id="PF02687"/>
    </source>
</evidence>
<evidence type="ECO:0000313" key="10">
    <source>
        <dbReference type="EMBL" id="KRN66966.1"/>
    </source>
</evidence>
<reference evidence="10 11" key="1">
    <citation type="journal article" date="2015" name="Genome Announc.">
        <title>Expanding the biotechnology potential of lactobacilli through comparative genomics of 213 strains and associated genera.</title>
        <authorList>
            <person name="Sun Z."/>
            <person name="Harris H.M."/>
            <person name="McCann A."/>
            <person name="Guo C."/>
            <person name="Argimon S."/>
            <person name="Zhang W."/>
            <person name="Yang X."/>
            <person name="Jeffery I.B."/>
            <person name="Cooney J.C."/>
            <person name="Kagawa T.F."/>
            <person name="Liu W."/>
            <person name="Song Y."/>
            <person name="Salvetti E."/>
            <person name="Wrobel A."/>
            <person name="Rasinkangas P."/>
            <person name="Parkhill J."/>
            <person name="Rea M.C."/>
            <person name="O'Sullivan O."/>
            <person name="Ritari J."/>
            <person name="Douillard F.P."/>
            <person name="Paul Ross R."/>
            <person name="Yang R."/>
            <person name="Briner A.E."/>
            <person name="Felis G.E."/>
            <person name="de Vos W.M."/>
            <person name="Barrangou R."/>
            <person name="Klaenhammer T.R."/>
            <person name="Caufield P.W."/>
            <person name="Cui Y."/>
            <person name="Zhang H."/>
            <person name="O'Toole P.W."/>
        </authorList>
    </citation>
    <scope>NUCLEOTIDE SEQUENCE [LARGE SCALE GENOMIC DNA]</scope>
    <source>
        <strain evidence="10 11">DSM 17757</strain>
    </source>
</reference>
<keyword evidence="3 7" id="KW-0812">Transmembrane</keyword>
<dbReference type="PANTHER" id="PTHR30287">
    <property type="entry name" value="MEMBRANE COMPONENT OF PREDICTED ABC SUPERFAMILY METABOLITE UPTAKE TRANSPORTER"/>
    <property type="match status" value="1"/>
</dbReference>
<evidence type="ECO:0000256" key="3">
    <source>
        <dbReference type="ARBA" id="ARBA00022692"/>
    </source>
</evidence>
<name>A0A0R2ITV9_9LACO</name>
<evidence type="ECO:0000256" key="7">
    <source>
        <dbReference type="SAM" id="Phobius"/>
    </source>
</evidence>
<evidence type="ECO:0000259" key="9">
    <source>
        <dbReference type="Pfam" id="PF12704"/>
    </source>
</evidence>
<accession>A0A0R2ITV9</accession>
<feature type="transmembrane region" description="Helical" evidence="7">
    <location>
        <begin position="435"/>
        <end position="459"/>
    </location>
</feature>
<comment type="subcellular location">
    <subcellularLocation>
        <location evidence="1">Cell membrane</location>
        <topology evidence="1">Multi-pass membrane protein</topology>
    </subcellularLocation>
</comment>
<feature type="coiled-coil region" evidence="6">
    <location>
        <begin position="254"/>
        <end position="307"/>
    </location>
</feature>
<dbReference type="EMBL" id="JQBR01000003">
    <property type="protein sequence ID" value="KRN66966.1"/>
    <property type="molecule type" value="Genomic_DNA"/>
</dbReference>
<feature type="transmembrane region" description="Helical" evidence="7">
    <location>
        <begin position="508"/>
        <end position="528"/>
    </location>
</feature>
<dbReference type="PANTHER" id="PTHR30287:SF1">
    <property type="entry name" value="INNER MEMBRANE PROTEIN"/>
    <property type="match status" value="1"/>
</dbReference>
<keyword evidence="2" id="KW-1003">Cell membrane</keyword>
<comment type="caution">
    <text evidence="10">The sequence shown here is derived from an EMBL/GenBank/DDBJ whole genome shotgun (WGS) entry which is preliminary data.</text>
</comment>
<feature type="domain" description="ABC3 transporter permease C-terminal" evidence="8">
    <location>
        <begin position="733"/>
        <end position="850"/>
    </location>
</feature>
<evidence type="ECO:0000313" key="11">
    <source>
        <dbReference type="Proteomes" id="UP000051568"/>
    </source>
</evidence>
<keyword evidence="6" id="KW-0175">Coiled coil</keyword>
<dbReference type="Pfam" id="PF12704">
    <property type="entry name" value="MacB_PCD"/>
    <property type="match status" value="1"/>
</dbReference>
<feature type="domain" description="MacB-like periplasmic core" evidence="9">
    <location>
        <begin position="29"/>
        <end position="222"/>
    </location>
</feature>
<keyword evidence="5 7" id="KW-0472">Membrane</keyword>
<keyword evidence="11" id="KW-1185">Reference proteome</keyword>
<feature type="transmembrane region" description="Helical" evidence="7">
    <location>
        <begin position="21"/>
        <end position="42"/>
    </location>
</feature>
<dbReference type="InterPro" id="IPR038766">
    <property type="entry name" value="Membrane_comp_ABC_pdt"/>
</dbReference>
<keyword evidence="4 7" id="KW-1133">Transmembrane helix</keyword>
<dbReference type="Pfam" id="PF02687">
    <property type="entry name" value="FtsX"/>
    <property type="match status" value="2"/>
</dbReference>
<evidence type="ECO:0000256" key="2">
    <source>
        <dbReference type="ARBA" id="ARBA00022475"/>
    </source>
</evidence>
<organism evidence="10 11">
    <name type="scientific">Pediococcus cellicola</name>
    <dbReference type="NCBI Taxonomy" id="319652"/>
    <lineage>
        <taxon>Bacteria</taxon>
        <taxon>Bacillati</taxon>
        <taxon>Bacillota</taxon>
        <taxon>Bacilli</taxon>
        <taxon>Lactobacillales</taxon>
        <taxon>Lactobacillaceae</taxon>
        <taxon>Pediococcus</taxon>
    </lineage>
</organism>
<feature type="transmembrane region" description="Helical" evidence="7">
    <location>
        <begin position="388"/>
        <end position="415"/>
    </location>
</feature>
<dbReference type="AlphaFoldDB" id="A0A0R2ITV9"/>